<evidence type="ECO:0000313" key="3">
    <source>
        <dbReference type="Proteomes" id="UP000002710"/>
    </source>
</evidence>
<dbReference type="STRING" id="207559.Dde_1615"/>
<dbReference type="Proteomes" id="UP000002710">
    <property type="component" value="Chromosome"/>
</dbReference>
<evidence type="ECO:0000256" key="1">
    <source>
        <dbReference type="SAM" id="Phobius"/>
    </source>
</evidence>
<reference evidence="2 3" key="1">
    <citation type="journal article" date="2011" name="J. Bacteriol.">
        <title>Complete genome sequence and updated annotation of Desulfovibrio alaskensis G20.</title>
        <authorList>
            <person name="Hauser L.J."/>
            <person name="Land M.L."/>
            <person name="Brown S.D."/>
            <person name="Larimer F."/>
            <person name="Keller K.L."/>
            <person name="Rapp-Giles B.J."/>
            <person name="Price M.N."/>
            <person name="Lin M."/>
            <person name="Bruce D.C."/>
            <person name="Detter J.C."/>
            <person name="Tapia R."/>
            <person name="Han C.S."/>
            <person name="Goodwin L.A."/>
            <person name="Cheng J.F."/>
            <person name="Pitluck S."/>
            <person name="Copeland A."/>
            <person name="Lucas S."/>
            <person name="Nolan M."/>
            <person name="Lapidus A.L."/>
            <person name="Palumbo A.V."/>
            <person name="Wall J.D."/>
        </authorList>
    </citation>
    <scope>NUCLEOTIDE SEQUENCE [LARGE SCALE GENOMIC DNA]</scope>
    <source>
        <strain evidence="3">ATCC BAA 1058 / DSM 17464 / G20</strain>
    </source>
</reference>
<evidence type="ECO:0000313" key="2">
    <source>
        <dbReference type="EMBL" id="ABB38412.1"/>
    </source>
</evidence>
<organism evidence="2 3">
    <name type="scientific">Oleidesulfovibrio alaskensis (strain ATCC BAA-1058 / DSM 17464 / G20)</name>
    <name type="common">Desulfovibrio alaskensis</name>
    <dbReference type="NCBI Taxonomy" id="207559"/>
    <lineage>
        <taxon>Bacteria</taxon>
        <taxon>Pseudomonadati</taxon>
        <taxon>Thermodesulfobacteriota</taxon>
        <taxon>Desulfovibrionia</taxon>
        <taxon>Desulfovibrionales</taxon>
        <taxon>Desulfovibrionaceae</taxon>
        <taxon>Oleidesulfovibrio</taxon>
    </lineage>
</organism>
<feature type="transmembrane region" description="Helical" evidence="1">
    <location>
        <begin position="299"/>
        <end position="318"/>
    </location>
</feature>
<accession>Q311I4</accession>
<feature type="transmembrane region" description="Helical" evidence="1">
    <location>
        <begin position="469"/>
        <end position="490"/>
    </location>
</feature>
<feature type="transmembrane region" description="Helical" evidence="1">
    <location>
        <begin position="169"/>
        <end position="190"/>
    </location>
</feature>
<keyword evidence="1" id="KW-0472">Membrane</keyword>
<dbReference type="HOGENOM" id="CLU_581046_0_0_7"/>
<feature type="transmembrane region" description="Helical" evidence="1">
    <location>
        <begin position="211"/>
        <end position="239"/>
    </location>
</feature>
<feature type="transmembrane region" description="Helical" evidence="1">
    <location>
        <begin position="374"/>
        <end position="392"/>
    </location>
</feature>
<dbReference type="AlphaFoldDB" id="Q311I4"/>
<sequence>MMRQTAEGVPGRPPSLAPTQVPFSAGEFLMDKDSTGILYLESRRLVKRWSGPWPALVNTLVMAVFFYITWWIFQDPRGVFRLYTPYVGYMVCRWMLILFIWLAYIFDFWPFKRSWLERTHPVVKGTVLTLVSVAAMFVLIKGFFIELLGNYGIAYFNPSRLEEMGITEFYALEYATEAIMMFAAIASWLSPSWVVACEGAPWNKLKQPAKGLTIMVVTFFLSMVVYFVTMHSHMAILFYPWQQYTAITPPYWETFANTVSGNFHIAWIMCCTVVVWQFETIWERYPFNLIKTDWLRRTASFFGIILIALALCFFLYYAQDLVWGQTVRGTRRLAAPDWRWLHVGEMAIFWLVPTLFLNFYCGNWPNNFSRPVRVCIRTFLTAALAVLVYVVYYKTSHLFLGTQKGFSHPQQFPMIPMIWLINIFLINVWFMDGWPGWKAVPRTAEELQEVEDEKVASDVRWSPALAKGLAVGIACGVGLYAVVVGVLPWIGQTVQIIK</sequence>
<feature type="transmembrane region" description="Helical" evidence="1">
    <location>
        <begin position="127"/>
        <end position="149"/>
    </location>
</feature>
<feature type="transmembrane region" description="Helical" evidence="1">
    <location>
        <begin position="86"/>
        <end position="106"/>
    </location>
</feature>
<feature type="transmembrane region" description="Helical" evidence="1">
    <location>
        <begin position="338"/>
        <end position="362"/>
    </location>
</feature>
<proteinExistence type="predicted"/>
<feature type="transmembrane region" description="Helical" evidence="1">
    <location>
        <begin position="53"/>
        <end position="74"/>
    </location>
</feature>
<gene>
    <name evidence="2" type="ordered locus">Dde_1615</name>
</gene>
<protein>
    <submittedName>
        <fullName evidence="2">Amino acid transporter, AAT family</fullName>
    </submittedName>
</protein>
<name>Q311I4_OLEA2</name>
<keyword evidence="3" id="KW-1185">Reference proteome</keyword>
<dbReference type="EMBL" id="CP000112">
    <property type="protein sequence ID" value="ABB38412.1"/>
    <property type="molecule type" value="Genomic_DNA"/>
</dbReference>
<feature type="transmembrane region" description="Helical" evidence="1">
    <location>
        <begin position="259"/>
        <end position="278"/>
    </location>
</feature>
<dbReference type="KEGG" id="dde:Dde_1615"/>
<dbReference type="eggNOG" id="ENOG502Z7K0">
    <property type="taxonomic scope" value="Bacteria"/>
</dbReference>
<keyword evidence="1" id="KW-1133">Transmembrane helix</keyword>
<feature type="transmembrane region" description="Helical" evidence="1">
    <location>
        <begin position="412"/>
        <end position="430"/>
    </location>
</feature>
<keyword evidence="1" id="KW-0812">Transmembrane</keyword>